<evidence type="ECO:0000256" key="8">
    <source>
        <dbReference type="ARBA" id="ARBA00023118"/>
    </source>
</evidence>
<organism evidence="10 11">
    <name type="scientific">Photobacterium sanguinicancri</name>
    <dbReference type="NCBI Taxonomy" id="875932"/>
    <lineage>
        <taxon>Bacteria</taxon>
        <taxon>Pseudomonadati</taxon>
        <taxon>Pseudomonadota</taxon>
        <taxon>Gammaproteobacteria</taxon>
        <taxon>Vibrionales</taxon>
        <taxon>Vibrionaceae</taxon>
        <taxon>Photobacterium</taxon>
    </lineage>
</organism>
<dbReference type="EMBL" id="JAUOPU010000004">
    <property type="protein sequence ID" value="MDO6542062.1"/>
    <property type="molecule type" value="Genomic_DNA"/>
</dbReference>
<dbReference type="GO" id="GO:0051607">
    <property type="term" value="P:defense response to virus"/>
    <property type="evidence" value="ECO:0007669"/>
    <property type="project" value="UniProtKB-KW"/>
</dbReference>
<dbReference type="Pfam" id="PF21384">
    <property type="entry name" value="Cas3_I-F_Cas2"/>
    <property type="match status" value="1"/>
</dbReference>
<dbReference type="InterPro" id="IPR054712">
    <property type="entry name" value="Cas3-like_dom"/>
</dbReference>
<keyword evidence="3" id="KW-0479">Metal-binding</keyword>
<dbReference type="GO" id="GO:0005524">
    <property type="term" value="F:ATP binding"/>
    <property type="evidence" value="ECO:0007669"/>
    <property type="project" value="UniProtKB-KW"/>
</dbReference>
<accession>A0AAW7Y1B7</accession>
<dbReference type="InterPro" id="IPR038257">
    <property type="entry name" value="CRISPR-assoc_Cas3_HD_sf"/>
</dbReference>
<gene>
    <name evidence="10" type="primary">cas3f</name>
    <name evidence="10" type="ORF">Q4568_05940</name>
</gene>
<dbReference type="Pfam" id="PF22590">
    <property type="entry name" value="Cas3-like_C_2"/>
    <property type="match status" value="1"/>
</dbReference>
<dbReference type="Proteomes" id="UP001170624">
    <property type="component" value="Unassembled WGS sequence"/>
</dbReference>
<keyword evidence="4" id="KW-0547">Nucleotide-binding</keyword>
<evidence type="ECO:0000256" key="3">
    <source>
        <dbReference type="ARBA" id="ARBA00022723"/>
    </source>
</evidence>
<evidence type="ECO:0000256" key="5">
    <source>
        <dbReference type="ARBA" id="ARBA00022801"/>
    </source>
</evidence>
<dbReference type="InterPro" id="IPR048823">
    <property type="entry name" value="Cas3_I-F_Cas2"/>
</dbReference>
<dbReference type="GO" id="GO:0046872">
    <property type="term" value="F:metal ion binding"/>
    <property type="evidence" value="ECO:0007669"/>
    <property type="project" value="UniProtKB-KW"/>
</dbReference>
<evidence type="ECO:0000256" key="2">
    <source>
        <dbReference type="ARBA" id="ARBA00009046"/>
    </source>
</evidence>
<keyword evidence="6" id="KW-0347">Helicase</keyword>
<sequence length="1111" mass="124990">MNILLVSECSKQALPETRRVLDQFAERKGRRTWQTPITYEGLKTLRQLLKKTARRNTAVACHWVRGKNHTELMWVVGNRRKFNLDGSVPTNTTQRDILRSQDENNMNSIQASALMAGIAALFHDFGKGNKLFQQKLKPKSKSKGFEPYRHEWLSCQLFIGFVAGRTDQEWLEHLGTVSENDDKPLIEGCDPTQSVSFTDLSQSPLAQSIVWLILSHHRLPKCLGDGPKQDLNDVDSWLTGFGANWNALNHCIDKFTPAERVAVIVFPHGTPMRSYKWRSKAKELAKRALNQANLAEYASLDKAFPLHIARMALMLADHAYSSGEPNTYWQDEGYNANANTYRETGKPKQKLDEHCVGVAHNAYILARTIPKLRGVMPAITNHKGFKRRSKISKFRWQDKAYDCAYSIAEQTELQGFFGVNMASTGQGKTFANARIMYGLSNPTIGCRFSVALGLRTLTLQTGDALQQRLNLDTDDLAVHIGSQAVKELFYKQKQQEELEKSERASEGGSESEQIFAEHEYVRYDGEIDNQYLHRWLENKGAVHKLVSAPLSVSTIDHIIPVSEGVTGGQQIAPMLRLLTSDLVLDEPDDFSLEDDPALARLVYFSGLLGSRVLLSSATLPPALVTHLFACYQSGRAQYNQVFGQQIEQPVSCAWFDEFGVKSSSAGGIAEFRACHDEFTKLRAEKLTKHSEHLHKGDWLKIAETKLPPHQVIETFANTVFQGITQLAAEHKTVSELQGSKGKTVSAGIVRMANIEPLVAVAKHLLATPPPENTRIHYCIYHSQHPLAVRSAIEQQLDGLLQRDRDDLQGVIKAPVVEAALKQYPERHHIFVVLATPVAEVGRDHDYDWAVVEPSSMRSIIQLAGRVQRHRRIEPQSTNILVLNQNVKALKGEDKAAYSKPGFESKQTFRLSKNGPKTPCLQLSSHDLCLQMEASNLHKISSSPRFVEPDRSQLFVNKQVGGFIELEHLAMNLKLRDTVKPWYSNSKAHLFAEFQKQTPFRQSNPSIDYVCMLNELDEEPVFKQWDRVSNELIDSSGFAPFGELLVADSNSIWGAAELPEVIEQLSEWHDTELQETCIQFASVSLRAPCENELGKQWLYHPVLGIFEGKDMS</sequence>
<feature type="domain" description="HD Cas3-type" evidence="9">
    <location>
        <begin position="102"/>
        <end position="319"/>
    </location>
</feature>
<keyword evidence="5" id="KW-0378">Hydrolase</keyword>
<dbReference type="InterPro" id="IPR006483">
    <property type="entry name" value="CRISPR-assoc_Cas3_HD"/>
</dbReference>
<evidence type="ECO:0000313" key="11">
    <source>
        <dbReference type="Proteomes" id="UP001170624"/>
    </source>
</evidence>
<dbReference type="SUPFAM" id="SSF52540">
    <property type="entry name" value="P-loop containing nucleoside triphosphate hydrolases"/>
    <property type="match status" value="1"/>
</dbReference>
<keyword evidence="7" id="KW-0067">ATP-binding</keyword>
<reference evidence="10" key="1">
    <citation type="submission" date="2023-07" db="EMBL/GenBank/DDBJ databases">
        <title>Genome content predicts the carbon catabolic preferences of heterotrophic bacteria.</title>
        <authorList>
            <person name="Gralka M."/>
        </authorList>
    </citation>
    <scope>NUCLEOTIDE SEQUENCE</scope>
    <source>
        <strain evidence="10">G2M05</strain>
    </source>
</reference>
<evidence type="ECO:0000256" key="7">
    <source>
        <dbReference type="ARBA" id="ARBA00022840"/>
    </source>
</evidence>
<evidence type="ECO:0000256" key="1">
    <source>
        <dbReference type="ARBA" id="ARBA00006847"/>
    </source>
</evidence>
<comment type="similarity">
    <text evidence="2">In the central section; belongs to the CRISPR-associated helicase Cas3 family.</text>
</comment>
<protein>
    <submittedName>
        <fullName evidence="10">Type I-F CRISPR-associated helicase Cas3f</fullName>
    </submittedName>
</protein>
<comment type="similarity">
    <text evidence="1">In the N-terminal section; belongs to the CRISPR-associated nuclease Cas3-HD family.</text>
</comment>
<proteinExistence type="inferred from homology"/>
<dbReference type="NCBIfam" id="TIGR02562">
    <property type="entry name" value="cas3_yersinia"/>
    <property type="match status" value="1"/>
</dbReference>
<evidence type="ECO:0000313" key="10">
    <source>
        <dbReference type="EMBL" id="MDO6542062.1"/>
    </source>
</evidence>
<dbReference type="RefSeq" id="WP_303498664.1">
    <property type="nucleotide sequence ID" value="NZ_JAUOPU010000004.1"/>
</dbReference>
<evidence type="ECO:0000256" key="6">
    <source>
        <dbReference type="ARBA" id="ARBA00022806"/>
    </source>
</evidence>
<dbReference type="GO" id="GO:0016787">
    <property type="term" value="F:hydrolase activity"/>
    <property type="evidence" value="ECO:0007669"/>
    <property type="project" value="UniProtKB-KW"/>
</dbReference>
<evidence type="ECO:0000256" key="4">
    <source>
        <dbReference type="ARBA" id="ARBA00022741"/>
    </source>
</evidence>
<comment type="caution">
    <text evidence="10">The sequence shown here is derived from an EMBL/GenBank/DDBJ whole genome shotgun (WGS) entry which is preliminary data.</text>
</comment>
<name>A0AAW7Y1B7_9GAMM</name>
<dbReference type="InterPro" id="IPR027417">
    <property type="entry name" value="P-loop_NTPase"/>
</dbReference>
<dbReference type="PROSITE" id="PS51643">
    <property type="entry name" value="HD_CAS3"/>
    <property type="match status" value="1"/>
</dbReference>
<keyword evidence="8" id="KW-0051">Antiviral defense</keyword>
<dbReference type="Gene3D" id="1.10.3210.30">
    <property type="match status" value="1"/>
</dbReference>
<evidence type="ECO:0000259" key="9">
    <source>
        <dbReference type="PROSITE" id="PS51643"/>
    </source>
</evidence>
<dbReference type="InterPro" id="IPR013395">
    <property type="entry name" value="CRISPR-assoc_Cas3_yers"/>
</dbReference>
<dbReference type="GO" id="GO:0004386">
    <property type="term" value="F:helicase activity"/>
    <property type="evidence" value="ECO:0007669"/>
    <property type="project" value="UniProtKB-KW"/>
</dbReference>
<dbReference type="AlphaFoldDB" id="A0AAW7Y1B7"/>